<comment type="caution">
    <text evidence="8">The sequence shown here is derived from an EMBL/GenBank/DDBJ whole genome shotgun (WGS) entry which is preliminary data.</text>
</comment>
<evidence type="ECO:0000256" key="6">
    <source>
        <dbReference type="ARBA" id="ARBA00023601"/>
    </source>
</evidence>
<dbReference type="InterPro" id="IPR013785">
    <property type="entry name" value="Aldolase_TIM"/>
</dbReference>
<evidence type="ECO:0000256" key="3">
    <source>
        <dbReference type="ARBA" id="ARBA00022723"/>
    </source>
</evidence>
<dbReference type="AlphaFoldDB" id="J2IIG1"/>
<dbReference type="GO" id="GO:0046872">
    <property type="term" value="F:metal ion binding"/>
    <property type="evidence" value="ECO:0007669"/>
    <property type="project" value="UniProtKB-KW"/>
</dbReference>
<comment type="cofactor">
    <cofactor evidence="1">
        <name>[4Fe-4S] cluster</name>
        <dbReference type="ChEBI" id="CHEBI:49883"/>
    </cofactor>
</comment>
<dbReference type="InterPro" id="IPR058240">
    <property type="entry name" value="rSAM_sf"/>
</dbReference>
<evidence type="ECO:0000256" key="4">
    <source>
        <dbReference type="ARBA" id="ARBA00023004"/>
    </source>
</evidence>
<evidence type="ECO:0000256" key="1">
    <source>
        <dbReference type="ARBA" id="ARBA00001966"/>
    </source>
</evidence>
<dbReference type="CDD" id="cd01335">
    <property type="entry name" value="Radical_SAM"/>
    <property type="match status" value="1"/>
</dbReference>
<keyword evidence="4" id="KW-0408">Iron</keyword>
<evidence type="ECO:0000256" key="5">
    <source>
        <dbReference type="ARBA" id="ARBA00023014"/>
    </source>
</evidence>
<dbReference type="Pfam" id="PF04055">
    <property type="entry name" value="Radical_SAM"/>
    <property type="match status" value="1"/>
</dbReference>
<dbReference type="InterPro" id="IPR023867">
    <property type="entry name" value="Sulphatase_maturase_rSAM"/>
</dbReference>
<dbReference type="SUPFAM" id="SSF102114">
    <property type="entry name" value="Radical SAM enzymes"/>
    <property type="match status" value="1"/>
</dbReference>
<gene>
    <name evidence="8" type="ORF">AEST_00730</name>
</gene>
<dbReference type="Proteomes" id="UP000012043">
    <property type="component" value="Unassembled WGS sequence"/>
</dbReference>
<keyword evidence="9" id="KW-1185">Reference proteome</keyword>
<dbReference type="InterPro" id="IPR007197">
    <property type="entry name" value="rSAM"/>
</dbReference>
<dbReference type="EMBL" id="ALAB01000001">
    <property type="protein sequence ID" value="EJI87032.1"/>
    <property type="molecule type" value="Genomic_DNA"/>
</dbReference>
<evidence type="ECO:0000256" key="2">
    <source>
        <dbReference type="ARBA" id="ARBA00022691"/>
    </source>
</evidence>
<dbReference type="GO" id="GO:0016491">
    <property type="term" value="F:oxidoreductase activity"/>
    <property type="evidence" value="ECO:0007669"/>
    <property type="project" value="InterPro"/>
</dbReference>
<dbReference type="SFLD" id="SFLDS00029">
    <property type="entry name" value="Radical_SAM"/>
    <property type="match status" value="1"/>
</dbReference>
<evidence type="ECO:0000313" key="8">
    <source>
        <dbReference type="EMBL" id="EJI87032.1"/>
    </source>
</evidence>
<dbReference type="RefSeq" id="WP_008606226.1">
    <property type="nucleotide sequence ID" value="NZ_ALAB01000001.1"/>
</dbReference>
<name>J2IIG1_9ALTE</name>
<dbReference type="Gene3D" id="3.20.20.70">
    <property type="entry name" value="Aldolase class I"/>
    <property type="match status" value="1"/>
</dbReference>
<feature type="domain" description="Radical SAM core" evidence="7">
    <location>
        <begin position="27"/>
        <end position="192"/>
    </location>
</feature>
<organism evidence="8 9">
    <name type="scientific">Alishewanella aestuarii B11</name>
    <dbReference type="NCBI Taxonomy" id="1197174"/>
    <lineage>
        <taxon>Bacteria</taxon>
        <taxon>Pseudomonadati</taxon>
        <taxon>Pseudomonadota</taxon>
        <taxon>Gammaproteobacteria</taxon>
        <taxon>Alteromonadales</taxon>
        <taxon>Alteromonadaceae</taxon>
        <taxon>Alishewanella</taxon>
    </lineage>
</organism>
<reference evidence="8 9" key="1">
    <citation type="journal article" date="2012" name="J. Bacteriol.">
        <title>Genome Sequence of Pectin-Degrading Alishewanella aestuarii Strain B11T, Isolated from Tidal Flat Sediment.</title>
        <authorList>
            <person name="Jung J."/>
            <person name="Choi S."/>
            <person name="Chun J."/>
            <person name="Park W."/>
        </authorList>
    </citation>
    <scope>NUCLEOTIDE SEQUENCE [LARGE SCALE GENOMIC DNA]</scope>
    <source>
        <strain evidence="8 9">B11</strain>
    </source>
</reference>
<dbReference type="PATRIC" id="fig|1197174.4.peg.71"/>
<evidence type="ECO:0000259" key="7">
    <source>
        <dbReference type="Pfam" id="PF04055"/>
    </source>
</evidence>
<dbReference type="PANTHER" id="PTHR43273:SF3">
    <property type="entry name" value="ANAEROBIC SULFATASE-MATURATING ENZYME HOMOLOG ASLB-RELATED"/>
    <property type="match status" value="1"/>
</dbReference>
<dbReference type="UniPathway" id="UPA00782"/>
<comment type="similarity">
    <text evidence="6">Belongs to the radical SAM superfamily. Anaerobic sulfatase-maturating enzyme family.</text>
</comment>
<sequence>MELISGFDRKKLASSLRNDRFHLILFPTEECNFRCVYCYEDFEIGNMPQWLVDAVKILLSSKVKNLKSLNLSWFGGEPLVAKKILFDIAEYAYDLCEKYSCKLQGDLTTNGSLLDIKTLTRLVALRQNKFQISIDGDEEAHNKTRITKNQRGSFEKIWQRLIDASKTELDFIITLRVHVTDLNQDGVERFLKLYDKHLAADTRFSLFFKAIENLGGNQDRVQKLIAKKSSKNFVAELNARYYGSDSEQSNYICYASKPNSLAIRADGNLNKCTVALKDDINQIGRINEDGTLTIQHQKIGSWISGFDTLDKWRLGCPLSYFNAHPEKKNVTVGDINVIQVA</sequence>
<dbReference type="PANTHER" id="PTHR43273">
    <property type="entry name" value="ANAEROBIC SULFATASE-MATURATING ENZYME HOMOLOG ASLB-RELATED"/>
    <property type="match status" value="1"/>
</dbReference>
<keyword evidence="2" id="KW-0949">S-adenosyl-L-methionine</keyword>
<proteinExistence type="inferred from homology"/>
<dbReference type="GO" id="GO:0051536">
    <property type="term" value="F:iron-sulfur cluster binding"/>
    <property type="evidence" value="ECO:0007669"/>
    <property type="project" value="UniProtKB-KW"/>
</dbReference>
<keyword evidence="5" id="KW-0411">Iron-sulfur</keyword>
<protein>
    <recommendedName>
        <fullName evidence="7">Radical SAM core domain-containing protein</fullName>
    </recommendedName>
</protein>
<dbReference type="SFLD" id="SFLDG01067">
    <property type="entry name" value="SPASM/twitch_domain_containing"/>
    <property type="match status" value="1"/>
</dbReference>
<accession>J2IIG1</accession>
<evidence type="ECO:0000313" key="9">
    <source>
        <dbReference type="Proteomes" id="UP000012043"/>
    </source>
</evidence>
<keyword evidence="3" id="KW-0479">Metal-binding</keyword>